<accession>A0A318P1N8</accession>
<name>A0A318P1N8_9ACTN</name>
<dbReference type="AlphaFoldDB" id="A0A318P1N8"/>
<dbReference type="RefSeq" id="WP_110561797.1">
    <property type="nucleotide sequence ID" value="NZ_PYBV01000002.1"/>
</dbReference>
<keyword evidence="2" id="KW-1185">Reference proteome</keyword>
<proteinExistence type="predicted"/>
<protein>
    <submittedName>
        <fullName evidence="1">Uncharacterized protein</fullName>
    </submittedName>
</protein>
<evidence type="ECO:0000313" key="2">
    <source>
        <dbReference type="Proteomes" id="UP000248333"/>
    </source>
</evidence>
<comment type="caution">
    <text evidence="1">The sequence shown here is derived from an EMBL/GenBank/DDBJ whole genome shotgun (WGS) entry which is preliminary data.</text>
</comment>
<dbReference type="OrthoDB" id="3327234at2"/>
<dbReference type="Proteomes" id="UP000248333">
    <property type="component" value="Unassembled WGS sequence"/>
</dbReference>
<evidence type="ECO:0000313" key="1">
    <source>
        <dbReference type="EMBL" id="PYC76198.1"/>
    </source>
</evidence>
<reference evidence="1 2" key="1">
    <citation type="submission" date="2018-03" db="EMBL/GenBank/DDBJ databases">
        <title>Bioinformatic expansion and discovery of thiopeptide antibiotics.</title>
        <authorList>
            <person name="Schwalen C.J."/>
            <person name="Hudson G.A."/>
            <person name="Mitchell D.A."/>
        </authorList>
    </citation>
    <scope>NUCLEOTIDE SEQUENCE [LARGE SCALE GENOMIC DNA]</scope>
    <source>
        <strain evidence="1 2">NRRL 8041</strain>
    </source>
</reference>
<sequence>MNVMSAARLEELCLALRRREIPCDDDLVSAIEADVAAYQRDPTPQLPPDDVAELLPLMGWLLYEATWAALNRIPNRFKEVGGDAQVAARVNHERVLRVTNAARKLPWPEFAPRALGAFRALALAESKEDTMESFGRARVVHAEARNRHADHLTYHRERTSPQLASIELHFDEILLQLELAETGTACRIAERVIDRWAEEFATGNEDADRPSREKRVQLIFSDLQEGVTRGEEALVAAERVAKHKFVDEPTKERLAQHLSFVNPGIMTARAVLLVLGLYPEMQRLGYFPLGDDDSWDDSRKSLCARFDKAYGYVERPVTNSKGEPRELRDDLKLAVVQIRLAAALLMPGRRLPSSLTFAPCLSHEVLDDAAVEAMSAWLTETIVDRHGRETQRSTFRGFGGAIMPNFFDGVEACRVAFDATPGYRAWRARWFILDKYADEPGRAERVSAVVGRPVSRERPI</sequence>
<organism evidence="1 2">
    <name type="scientific">Micromonospora arborensis</name>
    <dbReference type="NCBI Taxonomy" id="2116518"/>
    <lineage>
        <taxon>Bacteria</taxon>
        <taxon>Bacillati</taxon>
        <taxon>Actinomycetota</taxon>
        <taxon>Actinomycetes</taxon>
        <taxon>Micromonosporales</taxon>
        <taxon>Micromonosporaceae</taxon>
        <taxon>Micromonospora</taxon>
    </lineage>
</organism>
<dbReference type="EMBL" id="PYBV01000002">
    <property type="protein sequence ID" value="PYC76198.1"/>
    <property type="molecule type" value="Genomic_DNA"/>
</dbReference>
<gene>
    <name evidence="1" type="ORF">C7C45_01525</name>
</gene>